<keyword evidence="2" id="KW-1185">Reference proteome</keyword>
<dbReference type="OrthoDB" id="2224430at2759"/>
<dbReference type="GO" id="GO:0005829">
    <property type="term" value="C:cytosol"/>
    <property type="evidence" value="ECO:0007669"/>
    <property type="project" value="TreeGrafter"/>
</dbReference>
<dbReference type="InterPro" id="IPR050926">
    <property type="entry name" value="Aconitase/IPM_isomerase"/>
</dbReference>
<organism evidence="1 2">
    <name type="scientific">Candolleomyces eurysporus</name>
    <dbReference type="NCBI Taxonomy" id="2828524"/>
    <lineage>
        <taxon>Eukaryota</taxon>
        <taxon>Fungi</taxon>
        <taxon>Dikarya</taxon>
        <taxon>Basidiomycota</taxon>
        <taxon>Agaricomycotina</taxon>
        <taxon>Agaricomycetes</taxon>
        <taxon>Agaricomycetidae</taxon>
        <taxon>Agaricales</taxon>
        <taxon>Agaricineae</taxon>
        <taxon>Psathyrellaceae</taxon>
        <taxon>Candolleomyces</taxon>
    </lineage>
</organism>
<proteinExistence type="predicted"/>
<gene>
    <name evidence="1" type="ORF">H1R20_g10657</name>
</gene>
<dbReference type="GO" id="GO:0005739">
    <property type="term" value="C:mitochondrion"/>
    <property type="evidence" value="ECO:0007669"/>
    <property type="project" value="TreeGrafter"/>
</dbReference>
<dbReference type="PANTHER" id="PTHR43160:SF3">
    <property type="entry name" value="ACONITATE HYDRATASE, MITOCHONDRIAL"/>
    <property type="match status" value="1"/>
</dbReference>
<dbReference type="Proteomes" id="UP001140091">
    <property type="component" value="Unassembled WGS sequence"/>
</dbReference>
<dbReference type="GO" id="GO:0003994">
    <property type="term" value="F:aconitate hydratase activity"/>
    <property type="evidence" value="ECO:0007669"/>
    <property type="project" value="TreeGrafter"/>
</dbReference>
<reference evidence="1" key="1">
    <citation type="submission" date="2022-06" db="EMBL/GenBank/DDBJ databases">
        <title>Genome Sequence of Candolleomyces eurysporus.</title>
        <authorList>
            <person name="Buettner E."/>
        </authorList>
    </citation>
    <scope>NUCLEOTIDE SEQUENCE</scope>
    <source>
        <strain evidence="1">VTCC 930004</strain>
    </source>
</reference>
<dbReference type="GO" id="GO:0006099">
    <property type="term" value="P:tricarboxylic acid cycle"/>
    <property type="evidence" value="ECO:0007669"/>
    <property type="project" value="TreeGrafter"/>
</dbReference>
<protein>
    <submittedName>
        <fullName evidence="1">Uncharacterized protein</fullName>
    </submittedName>
</protein>
<accession>A0A9W8ME33</accession>
<evidence type="ECO:0000313" key="1">
    <source>
        <dbReference type="EMBL" id="KAJ2926437.1"/>
    </source>
</evidence>
<sequence>MASTSRASIPLPPLPLTVGLRNVVIVLANACGPRFGQWDGRDLKKDKNFTIIPSHNRYFTKADGKLFKLEVPCGYDHVNHSFQPPLEDLTSIKVAVEPKSNCAQRLQLWTGAPTDLPILMNIEGKYTTNHVPAGGPENRVIGAISFENNEANNVKNQIAGECGGIPNPQTAAYYIP</sequence>
<feature type="non-terminal residue" evidence="1">
    <location>
        <position position="1"/>
    </location>
</feature>
<evidence type="ECO:0000313" key="2">
    <source>
        <dbReference type="Proteomes" id="UP001140091"/>
    </source>
</evidence>
<comment type="caution">
    <text evidence="1">The sequence shown here is derived from an EMBL/GenBank/DDBJ whole genome shotgun (WGS) entry which is preliminary data.</text>
</comment>
<dbReference type="PANTHER" id="PTHR43160">
    <property type="entry name" value="ACONITATE HYDRATASE B"/>
    <property type="match status" value="1"/>
</dbReference>
<dbReference type="EMBL" id="JANBPK010001060">
    <property type="protein sequence ID" value="KAJ2926437.1"/>
    <property type="molecule type" value="Genomic_DNA"/>
</dbReference>
<name>A0A9W8ME33_9AGAR</name>
<dbReference type="GO" id="GO:0051539">
    <property type="term" value="F:4 iron, 4 sulfur cluster binding"/>
    <property type="evidence" value="ECO:0007669"/>
    <property type="project" value="TreeGrafter"/>
</dbReference>
<dbReference type="AlphaFoldDB" id="A0A9W8ME33"/>